<dbReference type="OrthoDB" id="9998637at2"/>
<organism evidence="1 2">
    <name type="scientific">Niastella vici</name>
    <dbReference type="NCBI Taxonomy" id="1703345"/>
    <lineage>
        <taxon>Bacteria</taxon>
        <taxon>Pseudomonadati</taxon>
        <taxon>Bacteroidota</taxon>
        <taxon>Chitinophagia</taxon>
        <taxon>Chitinophagales</taxon>
        <taxon>Chitinophagaceae</taxon>
        <taxon>Niastella</taxon>
    </lineage>
</organism>
<gene>
    <name evidence="1" type="ORF">A3860_30800</name>
</gene>
<name>A0A1V9FU73_9BACT</name>
<keyword evidence="2" id="KW-1185">Reference proteome</keyword>
<dbReference type="EMBL" id="LVYD01000055">
    <property type="protein sequence ID" value="OQP61858.1"/>
    <property type="molecule type" value="Genomic_DNA"/>
</dbReference>
<reference evidence="1 2" key="1">
    <citation type="submission" date="2016-03" db="EMBL/GenBank/DDBJ databases">
        <title>Niastella vici sp. nov., isolated from farmland soil.</title>
        <authorList>
            <person name="Chen L."/>
            <person name="Wang D."/>
            <person name="Yang S."/>
            <person name="Wang G."/>
        </authorList>
    </citation>
    <scope>NUCLEOTIDE SEQUENCE [LARGE SCALE GENOMIC DNA]</scope>
    <source>
        <strain evidence="1 2">DJ57</strain>
    </source>
</reference>
<dbReference type="RefSeq" id="WP_081150327.1">
    <property type="nucleotide sequence ID" value="NZ_LVYD01000055.1"/>
</dbReference>
<sequence length="254" mass="29283">MSGTRSTDVWECSQETKVGDGRGRTITFDFEEVIEIPVPGEDDEDKWEITSQRIQLTVQYTEYNKVDNPNHTFIEPNSVTVSGQGWQITPMSYWTAQENTNTWSVLLNNQKQYIGSAITEKQRSKYISLVYFAHIIHPKIWEEIKKIQSSVTLNEHFNIIENFLPNNAIDGVIWTEDSSYYAYHYRTGKKLVVQALSLQQLGDSCRTIVSHFDNWEHPTFATNGPALGAPTERPFYLASKYTLNTIQTIGFYYQ</sequence>
<dbReference type="STRING" id="1703345.A3860_30800"/>
<evidence type="ECO:0000313" key="1">
    <source>
        <dbReference type="EMBL" id="OQP61858.1"/>
    </source>
</evidence>
<accession>A0A1V9FU73</accession>
<evidence type="ECO:0000313" key="2">
    <source>
        <dbReference type="Proteomes" id="UP000192796"/>
    </source>
</evidence>
<dbReference type="Proteomes" id="UP000192796">
    <property type="component" value="Unassembled WGS sequence"/>
</dbReference>
<proteinExistence type="predicted"/>
<dbReference type="AlphaFoldDB" id="A0A1V9FU73"/>
<comment type="caution">
    <text evidence="1">The sequence shown here is derived from an EMBL/GenBank/DDBJ whole genome shotgun (WGS) entry which is preliminary data.</text>
</comment>
<protein>
    <submittedName>
        <fullName evidence="1">Uncharacterized protein</fullName>
    </submittedName>
</protein>